<organism evidence="2 3">
    <name type="scientific">Martelella mediterranea</name>
    <dbReference type="NCBI Taxonomy" id="293089"/>
    <lineage>
        <taxon>Bacteria</taxon>
        <taxon>Pseudomonadati</taxon>
        <taxon>Pseudomonadota</taxon>
        <taxon>Alphaproteobacteria</taxon>
        <taxon>Hyphomicrobiales</taxon>
        <taxon>Aurantimonadaceae</taxon>
        <taxon>Martelella</taxon>
    </lineage>
</organism>
<proteinExistence type="predicted"/>
<accession>A0A4R3NVM1</accession>
<gene>
    <name evidence="2" type="ORF">EDC90_1003181</name>
</gene>
<sequence>MTLFTLLHHFIAPITSLFSTPSGHTRRSEHDRNGAAVPPHLRQDIFSDDRFWRQD</sequence>
<dbReference type="AlphaFoldDB" id="A0A4R3NVM1"/>
<dbReference type="RefSeq" id="WP_165972718.1">
    <property type="nucleotide sequence ID" value="NZ_SMAR01000003.1"/>
</dbReference>
<evidence type="ECO:0000256" key="1">
    <source>
        <dbReference type="SAM" id="MobiDB-lite"/>
    </source>
</evidence>
<name>A0A4R3NVM1_9HYPH</name>
<comment type="caution">
    <text evidence="2">The sequence shown here is derived from an EMBL/GenBank/DDBJ whole genome shotgun (WGS) entry which is preliminary data.</text>
</comment>
<protein>
    <submittedName>
        <fullName evidence="2">Uncharacterized protein</fullName>
    </submittedName>
</protein>
<evidence type="ECO:0000313" key="3">
    <source>
        <dbReference type="Proteomes" id="UP000295097"/>
    </source>
</evidence>
<feature type="region of interest" description="Disordered" evidence="1">
    <location>
        <begin position="20"/>
        <end position="39"/>
    </location>
</feature>
<keyword evidence="3" id="KW-1185">Reference proteome</keyword>
<dbReference type="Proteomes" id="UP000295097">
    <property type="component" value="Unassembled WGS sequence"/>
</dbReference>
<evidence type="ECO:0000313" key="2">
    <source>
        <dbReference type="EMBL" id="TCT43170.1"/>
    </source>
</evidence>
<reference evidence="2 3" key="1">
    <citation type="submission" date="2019-03" db="EMBL/GenBank/DDBJ databases">
        <title>Freshwater and sediment microbial communities from various areas in North America, analyzing microbe dynamics in response to fracking.</title>
        <authorList>
            <person name="Lamendella R."/>
        </authorList>
    </citation>
    <scope>NUCLEOTIDE SEQUENCE [LARGE SCALE GENOMIC DNA]</scope>
    <source>
        <strain evidence="2 3">175.2</strain>
    </source>
</reference>
<dbReference type="EMBL" id="SMAR01000003">
    <property type="protein sequence ID" value="TCT43170.1"/>
    <property type="molecule type" value="Genomic_DNA"/>
</dbReference>